<dbReference type="InParanoid" id="A0A0D0DSX8"/>
<organism evidence="1 2">
    <name type="scientific">Paxillus rubicundulus Ve08.2h10</name>
    <dbReference type="NCBI Taxonomy" id="930991"/>
    <lineage>
        <taxon>Eukaryota</taxon>
        <taxon>Fungi</taxon>
        <taxon>Dikarya</taxon>
        <taxon>Basidiomycota</taxon>
        <taxon>Agaricomycotina</taxon>
        <taxon>Agaricomycetes</taxon>
        <taxon>Agaricomycetidae</taxon>
        <taxon>Boletales</taxon>
        <taxon>Paxilineae</taxon>
        <taxon>Paxillaceae</taxon>
        <taxon>Paxillus</taxon>
    </lineage>
</organism>
<evidence type="ECO:0000313" key="2">
    <source>
        <dbReference type="Proteomes" id="UP000054538"/>
    </source>
</evidence>
<gene>
    <name evidence="1" type="ORF">PAXRUDRAFT_137763</name>
</gene>
<reference evidence="2" key="2">
    <citation type="submission" date="2015-01" db="EMBL/GenBank/DDBJ databases">
        <title>Evolutionary Origins and Diversification of the Mycorrhizal Mutualists.</title>
        <authorList>
            <consortium name="DOE Joint Genome Institute"/>
            <consortium name="Mycorrhizal Genomics Consortium"/>
            <person name="Kohler A."/>
            <person name="Kuo A."/>
            <person name="Nagy L.G."/>
            <person name="Floudas D."/>
            <person name="Copeland A."/>
            <person name="Barry K.W."/>
            <person name="Cichocki N."/>
            <person name="Veneault-Fourrey C."/>
            <person name="LaButti K."/>
            <person name="Lindquist E.A."/>
            <person name="Lipzen A."/>
            <person name="Lundell T."/>
            <person name="Morin E."/>
            <person name="Murat C."/>
            <person name="Riley R."/>
            <person name="Ohm R."/>
            <person name="Sun H."/>
            <person name="Tunlid A."/>
            <person name="Henrissat B."/>
            <person name="Grigoriev I.V."/>
            <person name="Hibbett D.S."/>
            <person name="Martin F."/>
        </authorList>
    </citation>
    <scope>NUCLEOTIDE SEQUENCE [LARGE SCALE GENOMIC DNA]</scope>
    <source>
        <strain evidence="2">Ve08.2h10</strain>
    </source>
</reference>
<dbReference type="HOGENOM" id="CLU_155624_2_0_1"/>
<evidence type="ECO:0000313" key="1">
    <source>
        <dbReference type="EMBL" id="KIK96753.1"/>
    </source>
</evidence>
<dbReference type="OrthoDB" id="1607513at2759"/>
<name>A0A0D0DSX8_9AGAM</name>
<protein>
    <submittedName>
        <fullName evidence="1">Uncharacterized protein</fullName>
    </submittedName>
</protein>
<dbReference type="Proteomes" id="UP000054538">
    <property type="component" value="Unassembled WGS sequence"/>
</dbReference>
<reference evidence="1 2" key="1">
    <citation type="submission" date="2014-04" db="EMBL/GenBank/DDBJ databases">
        <authorList>
            <consortium name="DOE Joint Genome Institute"/>
            <person name="Kuo A."/>
            <person name="Kohler A."/>
            <person name="Jargeat P."/>
            <person name="Nagy L.G."/>
            <person name="Floudas D."/>
            <person name="Copeland A."/>
            <person name="Barry K.W."/>
            <person name="Cichocki N."/>
            <person name="Veneault-Fourrey C."/>
            <person name="LaButti K."/>
            <person name="Lindquist E.A."/>
            <person name="Lipzen A."/>
            <person name="Lundell T."/>
            <person name="Morin E."/>
            <person name="Murat C."/>
            <person name="Sun H."/>
            <person name="Tunlid A."/>
            <person name="Henrissat B."/>
            <person name="Grigoriev I.V."/>
            <person name="Hibbett D.S."/>
            <person name="Martin F."/>
            <person name="Nordberg H.P."/>
            <person name="Cantor M.N."/>
            <person name="Hua S.X."/>
        </authorList>
    </citation>
    <scope>NUCLEOTIDE SEQUENCE [LARGE SCALE GENOMIC DNA]</scope>
    <source>
        <strain evidence="1 2">Ve08.2h10</strain>
    </source>
</reference>
<dbReference type="AlphaFoldDB" id="A0A0D0DSX8"/>
<keyword evidence="2" id="KW-1185">Reference proteome</keyword>
<accession>A0A0D0DSX8</accession>
<sequence>MNIVDCPKLQNLLLFIGGDLANADILHHTKLRELITERYKVEYAKMLTEIQNLLRHVSFTSDMWTTQNSKSFMTVTAHYCALDYKGCLILQSHLAAF</sequence>
<proteinExistence type="predicted"/>
<dbReference type="EMBL" id="KN824970">
    <property type="protein sequence ID" value="KIK96753.1"/>
    <property type="molecule type" value="Genomic_DNA"/>
</dbReference>